<evidence type="ECO:0000313" key="3">
    <source>
        <dbReference type="Proteomes" id="UP000527616"/>
    </source>
</evidence>
<reference evidence="2 3" key="1">
    <citation type="submission" date="2020-07" db="EMBL/GenBank/DDBJ databases">
        <title>Sequencing the genomes of 1000 actinobacteria strains.</title>
        <authorList>
            <person name="Klenk H.-P."/>
        </authorList>
    </citation>
    <scope>NUCLEOTIDE SEQUENCE [LARGE SCALE GENOMIC DNA]</scope>
    <source>
        <strain evidence="2 3">DSM 103164</strain>
    </source>
</reference>
<dbReference type="AlphaFoldDB" id="A0A7Z0ILD5"/>
<comment type="caution">
    <text evidence="2">The sequence shown here is derived from an EMBL/GenBank/DDBJ whole genome shotgun (WGS) entry which is preliminary data.</text>
</comment>
<keyword evidence="3" id="KW-1185">Reference proteome</keyword>
<dbReference type="Gene3D" id="3.10.180.10">
    <property type="entry name" value="2,3-Dihydroxybiphenyl 1,2-Dioxygenase, domain 1"/>
    <property type="match status" value="1"/>
</dbReference>
<dbReference type="RefSeq" id="WP_179445323.1">
    <property type="nucleotide sequence ID" value="NZ_JACBZS010000001.1"/>
</dbReference>
<name>A0A7Z0ILD5_9ACTN</name>
<keyword evidence="2" id="KW-0560">Oxidoreductase</keyword>
<evidence type="ECO:0000313" key="2">
    <source>
        <dbReference type="EMBL" id="NYI71510.1"/>
    </source>
</evidence>
<keyword evidence="2" id="KW-0456">Lyase</keyword>
<proteinExistence type="predicted"/>
<dbReference type="Pfam" id="PF00903">
    <property type="entry name" value="Glyoxalase"/>
    <property type="match status" value="1"/>
</dbReference>
<evidence type="ECO:0000259" key="1">
    <source>
        <dbReference type="PROSITE" id="PS51819"/>
    </source>
</evidence>
<dbReference type="EMBL" id="JACBZS010000001">
    <property type="protein sequence ID" value="NYI71510.1"/>
    <property type="molecule type" value="Genomic_DNA"/>
</dbReference>
<keyword evidence="2" id="KW-0223">Dioxygenase</keyword>
<feature type="domain" description="VOC" evidence="1">
    <location>
        <begin position="12"/>
        <end position="126"/>
    </location>
</feature>
<dbReference type="InterPro" id="IPR029068">
    <property type="entry name" value="Glyas_Bleomycin-R_OHBP_Dase"/>
</dbReference>
<dbReference type="Proteomes" id="UP000527616">
    <property type="component" value="Unassembled WGS sequence"/>
</dbReference>
<dbReference type="GO" id="GO:0051213">
    <property type="term" value="F:dioxygenase activity"/>
    <property type="evidence" value="ECO:0007669"/>
    <property type="project" value="UniProtKB-KW"/>
</dbReference>
<sequence length="129" mass="14134">MSDNTTANNRVRATGIVANLPTSDPARSRAFYADFLGLDVDAFDLGWVVNLQTPDGRASVQLVSRDATATEDSVISVHVGDKIDLAWEEAGRLGLEIVHPLTTEEWGVRRFFVRDPDGNVINIVSHVDE</sequence>
<organism evidence="2 3">
    <name type="scientific">Naumannella cuiyingiana</name>
    <dbReference type="NCBI Taxonomy" id="1347891"/>
    <lineage>
        <taxon>Bacteria</taxon>
        <taxon>Bacillati</taxon>
        <taxon>Actinomycetota</taxon>
        <taxon>Actinomycetes</taxon>
        <taxon>Propionibacteriales</taxon>
        <taxon>Propionibacteriaceae</taxon>
        <taxon>Naumannella</taxon>
    </lineage>
</organism>
<protein>
    <submittedName>
        <fullName evidence="2">Catechol 2,3-dioxygenase-like lactoylglutathione lyase family enzyme</fullName>
    </submittedName>
</protein>
<dbReference type="InterPro" id="IPR037523">
    <property type="entry name" value="VOC_core"/>
</dbReference>
<dbReference type="PROSITE" id="PS51819">
    <property type="entry name" value="VOC"/>
    <property type="match status" value="1"/>
</dbReference>
<dbReference type="SUPFAM" id="SSF54593">
    <property type="entry name" value="Glyoxalase/Bleomycin resistance protein/Dihydroxybiphenyl dioxygenase"/>
    <property type="match status" value="1"/>
</dbReference>
<dbReference type="GO" id="GO:0016829">
    <property type="term" value="F:lyase activity"/>
    <property type="evidence" value="ECO:0007669"/>
    <property type="project" value="UniProtKB-KW"/>
</dbReference>
<dbReference type="InterPro" id="IPR004360">
    <property type="entry name" value="Glyas_Fos-R_dOase_dom"/>
</dbReference>
<gene>
    <name evidence="2" type="ORF">GGQ54_002070</name>
</gene>
<accession>A0A7Z0ILD5</accession>